<evidence type="ECO:0000313" key="3">
    <source>
        <dbReference type="Proteomes" id="UP001178507"/>
    </source>
</evidence>
<gene>
    <name evidence="2" type="ORF">EVOR1521_LOCUS11155</name>
</gene>
<evidence type="ECO:0000313" key="2">
    <source>
        <dbReference type="EMBL" id="CAJ1384250.1"/>
    </source>
</evidence>
<dbReference type="AlphaFoldDB" id="A0AA36ICM0"/>
<protein>
    <submittedName>
        <fullName evidence="2">Uncharacterized protein</fullName>
    </submittedName>
</protein>
<feature type="compositionally biased region" description="Basic and acidic residues" evidence="1">
    <location>
        <begin position="1"/>
        <end position="10"/>
    </location>
</feature>
<reference evidence="2" key="1">
    <citation type="submission" date="2023-08" db="EMBL/GenBank/DDBJ databases">
        <authorList>
            <person name="Chen Y."/>
            <person name="Shah S."/>
            <person name="Dougan E. K."/>
            <person name="Thang M."/>
            <person name="Chan C."/>
        </authorList>
    </citation>
    <scope>NUCLEOTIDE SEQUENCE</scope>
</reference>
<organism evidence="2 3">
    <name type="scientific">Effrenium voratum</name>
    <dbReference type="NCBI Taxonomy" id="2562239"/>
    <lineage>
        <taxon>Eukaryota</taxon>
        <taxon>Sar</taxon>
        <taxon>Alveolata</taxon>
        <taxon>Dinophyceae</taxon>
        <taxon>Suessiales</taxon>
        <taxon>Symbiodiniaceae</taxon>
        <taxon>Effrenium</taxon>
    </lineage>
</organism>
<dbReference type="EMBL" id="CAUJNA010001102">
    <property type="protein sequence ID" value="CAJ1384250.1"/>
    <property type="molecule type" value="Genomic_DNA"/>
</dbReference>
<feature type="region of interest" description="Disordered" evidence="1">
    <location>
        <begin position="1"/>
        <end position="46"/>
    </location>
</feature>
<sequence>MAEDWSERNRQQGIGFNYGDSRRRRSRSPKKGEEVRKQQREKRKALFAAPVVKPAESKATPEADVFDASAKTRLVSF</sequence>
<comment type="caution">
    <text evidence="2">The sequence shown here is derived from an EMBL/GenBank/DDBJ whole genome shotgun (WGS) entry which is preliminary data.</text>
</comment>
<dbReference type="Proteomes" id="UP001178507">
    <property type="component" value="Unassembled WGS sequence"/>
</dbReference>
<name>A0AA36ICM0_9DINO</name>
<proteinExistence type="predicted"/>
<accession>A0AA36ICM0</accession>
<evidence type="ECO:0000256" key="1">
    <source>
        <dbReference type="SAM" id="MobiDB-lite"/>
    </source>
</evidence>
<keyword evidence="3" id="KW-1185">Reference proteome</keyword>